<organism evidence="1 2">
    <name type="scientific">Segatella copri</name>
    <dbReference type="NCBI Taxonomy" id="165179"/>
    <lineage>
        <taxon>Bacteria</taxon>
        <taxon>Pseudomonadati</taxon>
        <taxon>Bacteroidota</taxon>
        <taxon>Bacteroidia</taxon>
        <taxon>Bacteroidales</taxon>
        <taxon>Prevotellaceae</taxon>
        <taxon>Segatella</taxon>
    </lineage>
</organism>
<accession>A0AAW5TZG5</accession>
<comment type="caution">
    <text evidence="1">The sequence shown here is derived from an EMBL/GenBank/DDBJ whole genome shotgun (WGS) entry which is preliminary data.</text>
</comment>
<dbReference type="AlphaFoldDB" id="A0AAW5TZG5"/>
<reference evidence="1" key="1">
    <citation type="submission" date="2022-11" db="EMBL/GenBank/DDBJ databases">
        <title>Genomic repertoires linked with pathogenic potency of arthritogenic Prevotella copri isolated from the gut of rheumatoid arthritis patients.</title>
        <authorList>
            <person name="Nii T."/>
            <person name="Maeda Y."/>
            <person name="Motooka D."/>
            <person name="Naito M."/>
            <person name="Matsumoto Y."/>
            <person name="Ogawa T."/>
            <person name="Oguro-Igashira E."/>
            <person name="Kishikawa T."/>
            <person name="Yamashita M."/>
            <person name="Koizumi S."/>
            <person name="Kurakawa T."/>
            <person name="Okumura R."/>
            <person name="Kayama H."/>
            <person name="Murakami M."/>
            <person name="Sakaguchi T."/>
            <person name="Das B."/>
            <person name="Nakamura S."/>
            <person name="Okada Y."/>
            <person name="Kumanogoh A."/>
            <person name="Takeda K."/>
        </authorList>
    </citation>
    <scope>NUCLEOTIDE SEQUENCE</scope>
    <source>
        <strain evidence="1">N016-13</strain>
    </source>
</reference>
<protein>
    <submittedName>
        <fullName evidence="1">DUF4859 domain-containing protein</fullName>
    </submittedName>
</protein>
<dbReference type="RefSeq" id="WP_264980794.1">
    <property type="nucleotide sequence ID" value="NZ_JAPDUS010000019.1"/>
</dbReference>
<gene>
    <name evidence="1" type="ORF">ONT05_10690</name>
</gene>
<name>A0AAW5TZG5_9BACT</name>
<evidence type="ECO:0000313" key="1">
    <source>
        <dbReference type="EMBL" id="MCW4094007.1"/>
    </source>
</evidence>
<dbReference type="Proteomes" id="UP001209074">
    <property type="component" value="Unassembled WGS sequence"/>
</dbReference>
<proteinExistence type="predicted"/>
<dbReference type="EMBL" id="JAPDUS010000019">
    <property type="protein sequence ID" value="MCW4094007.1"/>
    <property type="molecule type" value="Genomic_DNA"/>
</dbReference>
<sequence length="65" mass="7274">MVLPVFGETERKSHFEYDTGGYALTVGHKPGASEKGKTYIIKPTMVYNKNGKQHKAVITIKMKFA</sequence>
<evidence type="ECO:0000313" key="2">
    <source>
        <dbReference type="Proteomes" id="UP001209074"/>
    </source>
</evidence>